<evidence type="ECO:0000256" key="2">
    <source>
        <dbReference type="ARBA" id="ARBA00022571"/>
    </source>
</evidence>
<dbReference type="PIRSF" id="PIRSF000728">
    <property type="entry name" value="NAGK"/>
    <property type="match status" value="1"/>
</dbReference>
<evidence type="ECO:0000256" key="9">
    <source>
        <dbReference type="HAMAP-Rule" id="MF_00082"/>
    </source>
</evidence>
<dbReference type="CDD" id="cd04238">
    <property type="entry name" value="AAK_NAGK-like"/>
    <property type="match status" value="1"/>
</dbReference>
<comment type="pathway">
    <text evidence="1 9">Amino-acid biosynthesis; L-arginine biosynthesis; N(2)-acetyl-L-ornithine from L-glutamate: step 2/4.</text>
</comment>
<feature type="domain" description="Aspartate/glutamate/uridylate kinase" evidence="10">
    <location>
        <begin position="3"/>
        <end position="230"/>
    </location>
</feature>
<evidence type="ECO:0000256" key="3">
    <source>
        <dbReference type="ARBA" id="ARBA00022605"/>
    </source>
</evidence>
<organism evidence="11 12">
    <name type="scientific">Mammaliicoccus vitulinus</name>
    <dbReference type="NCBI Taxonomy" id="71237"/>
    <lineage>
        <taxon>Bacteria</taxon>
        <taxon>Bacillati</taxon>
        <taxon>Bacillota</taxon>
        <taxon>Bacilli</taxon>
        <taxon>Bacillales</taxon>
        <taxon>Staphylococcaceae</taxon>
        <taxon>Mammaliicoccus</taxon>
    </lineage>
</organism>
<dbReference type="InterPro" id="IPR036393">
    <property type="entry name" value="AceGlu_kinase-like_sf"/>
</dbReference>
<evidence type="ECO:0000313" key="11">
    <source>
        <dbReference type="EMBL" id="PTI29267.1"/>
    </source>
</evidence>
<dbReference type="NCBIfam" id="TIGR00761">
    <property type="entry name" value="argB"/>
    <property type="match status" value="1"/>
</dbReference>
<dbReference type="GO" id="GO:0005737">
    <property type="term" value="C:cytoplasm"/>
    <property type="evidence" value="ECO:0007669"/>
    <property type="project" value="UniProtKB-SubCell"/>
</dbReference>
<dbReference type="HAMAP" id="MF_00082">
    <property type="entry name" value="ArgB"/>
    <property type="match status" value="1"/>
</dbReference>
<keyword evidence="3 9" id="KW-0028">Amino-acid biosynthesis</keyword>
<evidence type="ECO:0000256" key="1">
    <source>
        <dbReference type="ARBA" id="ARBA00004828"/>
    </source>
</evidence>
<keyword evidence="7 9" id="KW-0067">ATP-binding</keyword>
<dbReference type="Gene3D" id="3.40.1160.10">
    <property type="entry name" value="Acetylglutamate kinase-like"/>
    <property type="match status" value="1"/>
</dbReference>
<dbReference type="PANTHER" id="PTHR23342:SF0">
    <property type="entry name" value="N-ACETYLGLUTAMATE SYNTHASE, MITOCHONDRIAL"/>
    <property type="match status" value="1"/>
</dbReference>
<name>A0A2T4PSE5_9STAP</name>
<dbReference type="PANTHER" id="PTHR23342">
    <property type="entry name" value="N-ACETYLGLUTAMATE SYNTHASE"/>
    <property type="match status" value="1"/>
</dbReference>
<dbReference type="GO" id="GO:0005524">
    <property type="term" value="F:ATP binding"/>
    <property type="evidence" value="ECO:0007669"/>
    <property type="project" value="UniProtKB-UniRule"/>
</dbReference>
<keyword evidence="2 9" id="KW-0055">Arginine biosynthesis</keyword>
<dbReference type="GO" id="GO:0003991">
    <property type="term" value="F:acetylglutamate kinase activity"/>
    <property type="evidence" value="ECO:0007669"/>
    <property type="project" value="UniProtKB-UniRule"/>
</dbReference>
<dbReference type="GO" id="GO:0042450">
    <property type="term" value="P:L-arginine biosynthetic process via ornithine"/>
    <property type="evidence" value="ECO:0007669"/>
    <property type="project" value="UniProtKB-UniRule"/>
</dbReference>
<keyword evidence="9" id="KW-0963">Cytoplasm</keyword>
<sequence length="253" mass="27388">MKYAVIKIGGSILNNLSQTIIEDILTLKKENYVPIIVHGGGPFINKQLSKMGVESKFVDGLRVTDDEVLRQTSNTLIGEVNPQVVYQINQHAPIAIGVNGIDMNLFDIEPLHSKYGYVAECSSVNKDAIEQICLNSIPVVAPIGIDRNSGQRYNINADSLAYKIASEMKGDLFLISDIPGVLIKDEVKSNLSINDINNYIETTEIYGGMIPKVTGAITAIEDGCKSVKIIPGASEHALLKSSISNKVGTTITL</sequence>
<evidence type="ECO:0000313" key="12">
    <source>
        <dbReference type="Proteomes" id="UP000241209"/>
    </source>
</evidence>
<feature type="binding site" evidence="9">
    <location>
        <position position="62"/>
    </location>
    <ligand>
        <name>substrate</name>
    </ligand>
</feature>
<comment type="similarity">
    <text evidence="9">Belongs to the acetylglutamate kinase family. ArgB subfamily.</text>
</comment>
<dbReference type="InterPro" id="IPR037528">
    <property type="entry name" value="ArgB"/>
</dbReference>
<feature type="site" description="Transition state stabilizer" evidence="9">
    <location>
        <position position="212"/>
    </location>
</feature>
<dbReference type="Pfam" id="PF00696">
    <property type="entry name" value="AA_kinase"/>
    <property type="match status" value="1"/>
</dbReference>
<keyword evidence="4 9" id="KW-0808">Transferase</keyword>
<comment type="catalytic activity">
    <reaction evidence="8 9">
        <text>N-acetyl-L-glutamate + ATP = N-acetyl-L-glutamyl 5-phosphate + ADP</text>
        <dbReference type="Rhea" id="RHEA:14629"/>
        <dbReference type="ChEBI" id="CHEBI:30616"/>
        <dbReference type="ChEBI" id="CHEBI:44337"/>
        <dbReference type="ChEBI" id="CHEBI:57936"/>
        <dbReference type="ChEBI" id="CHEBI:456216"/>
        <dbReference type="EC" id="2.7.2.8"/>
    </reaction>
</comment>
<keyword evidence="5 9" id="KW-0547">Nucleotide-binding</keyword>
<evidence type="ECO:0000256" key="5">
    <source>
        <dbReference type="ARBA" id="ARBA00022741"/>
    </source>
</evidence>
<comment type="subcellular location">
    <subcellularLocation>
        <location evidence="9">Cytoplasm</location>
    </subcellularLocation>
</comment>
<protein>
    <recommendedName>
        <fullName evidence="9">Acetylglutamate kinase</fullName>
        <ecNumber evidence="9">2.7.2.8</ecNumber>
    </recommendedName>
    <alternativeName>
        <fullName evidence="9">N-acetyl-L-glutamate 5-phosphotransferase</fullName>
    </alternativeName>
    <alternativeName>
        <fullName evidence="9">NAG kinase</fullName>
        <shortName evidence="9">NAGK</shortName>
    </alternativeName>
</protein>
<reference evidence="11 12" key="1">
    <citation type="journal article" date="2016" name="Front. Microbiol.">
        <title>Comprehensive Phylogenetic Analysis of Bovine Non-aureus Staphylococci Species Based on Whole-Genome Sequencing.</title>
        <authorList>
            <person name="Naushad S."/>
            <person name="Barkema H.W."/>
            <person name="Luby C."/>
            <person name="Condas L.A."/>
            <person name="Nobrega D.B."/>
            <person name="Carson D.A."/>
            <person name="De Buck J."/>
        </authorList>
    </citation>
    <scope>NUCLEOTIDE SEQUENCE [LARGE SCALE GENOMIC DNA]</scope>
    <source>
        <strain evidence="11 12">SNUC 2204</strain>
    </source>
</reference>
<dbReference type="EC" id="2.7.2.8" evidence="9"/>
<dbReference type="Proteomes" id="UP000241209">
    <property type="component" value="Unassembled WGS sequence"/>
</dbReference>
<feature type="binding site" evidence="9">
    <location>
        <begin position="40"/>
        <end position="41"/>
    </location>
    <ligand>
        <name>substrate</name>
    </ligand>
</feature>
<dbReference type="UniPathway" id="UPA00068">
    <property type="reaction ID" value="UER00107"/>
</dbReference>
<proteinExistence type="inferred from homology"/>
<accession>A0A2T4PSE5</accession>
<dbReference type="STRING" id="1167632.GCA_000286335_02191"/>
<evidence type="ECO:0000256" key="7">
    <source>
        <dbReference type="ARBA" id="ARBA00022840"/>
    </source>
</evidence>
<comment type="function">
    <text evidence="9">Catalyzes the ATP-dependent phosphorylation of N-acetyl-L-glutamate.</text>
</comment>
<evidence type="ECO:0000259" key="10">
    <source>
        <dbReference type="Pfam" id="PF00696"/>
    </source>
</evidence>
<dbReference type="InterPro" id="IPR001048">
    <property type="entry name" value="Asp/Glu/Uridylate_kinase"/>
</dbReference>
<evidence type="ECO:0000256" key="4">
    <source>
        <dbReference type="ARBA" id="ARBA00022679"/>
    </source>
</evidence>
<evidence type="ECO:0000256" key="6">
    <source>
        <dbReference type="ARBA" id="ARBA00022777"/>
    </source>
</evidence>
<evidence type="ECO:0000256" key="8">
    <source>
        <dbReference type="ARBA" id="ARBA00048141"/>
    </source>
</evidence>
<dbReference type="OrthoDB" id="9803155at2"/>
<dbReference type="InterPro" id="IPR004662">
    <property type="entry name" value="AcgluKinase_fam"/>
</dbReference>
<comment type="caution">
    <text evidence="11">The sequence shown here is derived from an EMBL/GenBank/DDBJ whole genome shotgun (WGS) entry which is preliminary data.</text>
</comment>
<dbReference type="RefSeq" id="WP_107536769.1">
    <property type="nucleotide sequence ID" value="NZ_CANQVP010000064.1"/>
</dbReference>
<gene>
    <name evidence="9 11" type="primary">argB</name>
    <name evidence="11" type="ORF">BU072_08740</name>
</gene>
<feature type="binding site" evidence="9">
    <location>
        <position position="154"/>
    </location>
    <ligand>
        <name>substrate</name>
    </ligand>
</feature>
<feature type="site" description="Transition state stabilizer" evidence="9">
    <location>
        <position position="7"/>
    </location>
</feature>
<dbReference type="AlphaFoldDB" id="A0A2T4PSE5"/>
<dbReference type="SUPFAM" id="SSF53633">
    <property type="entry name" value="Carbamate kinase-like"/>
    <property type="match status" value="1"/>
</dbReference>
<dbReference type="EMBL" id="PZFK01000016">
    <property type="protein sequence ID" value="PTI29267.1"/>
    <property type="molecule type" value="Genomic_DNA"/>
</dbReference>
<keyword evidence="6 9" id="KW-0418">Kinase</keyword>